<name>A0ABP8S072_9PSEU</name>
<reference evidence="6" key="1">
    <citation type="journal article" date="2019" name="Int. J. Syst. Evol. Microbiol.">
        <title>The Global Catalogue of Microorganisms (GCM) 10K type strain sequencing project: providing services to taxonomists for standard genome sequencing and annotation.</title>
        <authorList>
            <consortium name="The Broad Institute Genomics Platform"/>
            <consortium name="The Broad Institute Genome Sequencing Center for Infectious Disease"/>
            <person name="Wu L."/>
            <person name="Ma J."/>
        </authorList>
    </citation>
    <scope>NUCLEOTIDE SEQUENCE [LARGE SCALE GENOMIC DNA]</scope>
    <source>
        <strain evidence="6">JCM 17906</strain>
    </source>
</reference>
<dbReference type="PROSITE" id="PS00455">
    <property type="entry name" value="AMP_BINDING"/>
    <property type="match status" value="1"/>
</dbReference>
<evidence type="ECO:0000259" key="4">
    <source>
        <dbReference type="Pfam" id="PF13193"/>
    </source>
</evidence>
<dbReference type="Gene3D" id="3.40.50.12780">
    <property type="entry name" value="N-terminal domain of ligase-like"/>
    <property type="match status" value="1"/>
</dbReference>
<accession>A0ABP8S072</accession>
<sequence length="560" mass="60025">MGTVREDTAESSPVGRELSRLTATDSEFALREEVVGGIPMRVYVRGPHTLAEMITDSAAFADRPHSYYRDESRTYAEHLREVHALAHTLLTEYGLAPGDRFGIAMRNLPEWSVAFWAGQLAGLVVVPMNAWWTGVELAWAVEDSGARVVIADEERTAALAGRVEVPLVRVRGTGDSPARSWTELLAAVDPTVGPPPVTVGPDDPSTILYTSGTTGRPKGAVHSHRNHVTNALNTMLAARAGAAARGVAPSGPTGVLLTYPLFHIAGLNSLYGQVLNGGSLATMYRWDRDEARRLVREHRLTGAAGVPTTLRELAEDAIAHPDELGTLTRFAMGGAPIPGELVSRIGRELGPYATNGYGLTETTSAICANVSVDFVAHPDSVGRPAPGAELRVVDPESGVDTAEGEVGELWFRGPTVVSGYWRNPDADAGAFVDGWFRTGDLGFVRAGWVHVVDRLKDVVIRGGENVYCAQVEAALHEVAWVAEVAVYGIPHETLGEEVAAAVRPTPGAGGTSEAEAELRAVVRDRVASFAAPTRIVWWDRELPKTPTGKVLKRTLRDETP</sequence>
<dbReference type="Pfam" id="PF13193">
    <property type="entry name" value="AMP-binding_C"/>
    <property type="match status" value="1"/>
</dbReference>
<dbReference type="SUPFAM" id="SSF56801">
    <property type="entry name" value="Acetyl-CoA synthetase-like"/>
    <property type="match status" value="1"/>
</dbReference>
<dbReference type="PANTHER" id="PTHR43201">
    <property type="entry name" value="ACYL-COA SYNTHETASE"/>
    <property type="match status" value="1"/>
</dbReference>
<dbReference type="InterPro" id="IPR020845">
    <property type="entry name" value="AMP-binding_CS"/>
</dbReference>
<dbReference type="Pfam" id="PF00501">
    <property type="entry name" value="AMP-binding"/>
    <property type="match status" value="1"/>
</dbReference>
<feature type="domain" description="AMP-binding enzyme C-terminal" evidence="4">
    <location>
        <begin position="470"/>
        <end position="549"/>
    </location>
</feature>
<dbReference type="Proteomes" id="UP001501598">
    <property type="component" value="Unassembled WGS sequence"/>
</dbReference>
<dbReference type="EMBL" id="BAABGT010000092">
    <property type="protein sequence ID" value="GAA4555367.1"/>
    <property type="molecule type" value="Genomic_DNA"/>
</dbReference>
<dbReference type="InterPro" id="IPR045851">
    <property type="entry name" value="AMP-bd_C_sf"/>
</dbReference>
<dbReference type="InterPro" id="IPR025110">
    <property type="entry name" value="AMP-bd_C"/>
</dbReference>
<dbReference type="PANTHER" id="PTHR43201:SF5">
    <property type="entry name" value="MEDIUM-CHAIN ACYL-COA LIGASE ACSF2, MITOCHONDRIAL"/>
    <property type="match status" value="1"/>
</dbReference>
<organism evidence="5 6">
    <name type="scientific">Pseudonocardia xishanensis</name>
    <dbReference type="NCBI Taxonomy" id="630995"/>
    <lineage>
        <taxon>Bacteria</taxon>
        <taxon>Bacillati</taxon>
        <taxon>Actinomycetota</taxon>
        <taxon>Actinomycetes</taxon>
        <taxon>Pseudonocardiales</taxon>
        <taxon>Pseudonocardiaceae</taxon>
        <taxon>Pseudonocardia</taxon>
    </lineage>
</organism>
<dbReference type="Gene3D" id="3.30.300.30">
    <property type="match status" value="1"/>
</dbReference>
<feature type="domain" description="AMP-dependent synthetase/ligase" evidence="3">
    <location>
        <begin position="58"/>
        <end position="421"/>
    </location>
</feature>
<evidence type="ECO:0000256" key="1">
    <source>
        <dbReference type="ARBA" id="ARBA00006432"/>
    </source>
</evidence>
<proteinExistence type="inferred from homology"/>
<protein>
    <submittedName>
        <fullName evidence="5">Class I adenylate-forming enzyme family protein</fullName>
    </submittedName>
</protein>
<evidence type="ECO:0000256" key="2">
    <source>
        <dbReference type="ARBA" id="ARBA00022598"/>
    </source>
</evidence>
<comment type="similarity">
    <text evidence="1">Belongs to the ATP-dependent AMP-binding enzyme family.</text>
</comment>
<evidence type="ECO:0000259" key="3">
    <source>
        <dbReference type="Pfam" id="PF00501"/>
    </source>
</evidence>
<comment type="caution">
    <text evidence="5">The sequence shown here is derived from an EMBL/GenBank/DDBJ whole genome shotgun (WGS) entry which is preliminary data.</text>
</comment>
<keyword evidence="6" id="KW-1185">Reference proteome</keyword>
<dbReference type="InterPro" id="IPR042099">
    <property type="entry name" value="ANL_N_sf"/>
</dbReference>
<keyword evidence="2" id="KW-0436">Ligase</keyword>
<dbReference type="RefSeq" id="WP_345424857.1">
    <property type="nucleotide sequence ID" value="NZ_BAABGT010000092.1"/>
</dbReference>
<gene>
    <name evidence="5" type="ORF">GCM10023175_55450</name>
</gene>
<evidence type="ECO:0000313" key="6">
    <source>
        <dbReference type="Proteomes" id="UP001501598"/>
    </source>
</evidence>
<dbReference type="InterPro" id="IPR000873">
    <property type="entry name" value="AMP-dep_synth/lig_dom"/>
</dbReference>
<evidence type="ECO:0000313" key="5">
    <source>
        <dbReference type="EMBL" id="GAA4555367.1"/>
    </source>
</evidence>